<proteinExistence type="inferred from homology"/>
<sequence>MSEQQTDQVLIERVQRGDKQAFNLLVIKYQNKVCNLVSRYVSNSGDVPDVAQEAFIKAYRALPTFRGESAFYTWLYRIAVNTAKNYLVAQGRRPPASDVDAEEAEYYESGSAMKEISNPENQMLSDELKRVVFSTIEALPDDLKTAISLRELDGLSYEEIAEVMGCPVGTVRSRIFRAREAVEKRIRPLMQQ</sequence>
<dbReference type="PANTHER" id="PTHR43133">
    <property type="entry name" value="RNA POLYMERASE ECF-TYPE SIGMA FACTO"/>
    <property type="match status" value="1"/>
</dbReference>
<dbReference type="SUPFAM" id="SSF88659">
    <property type="entry name" value="Sigma3 and sigma4 domains of RNA polymerase sigma factors"/>
    <property type="match status" value="1"/>
</dbReference>
<evidence type="ECO:0000259" key="7">
    <source>
        <dbReference type="Pfam" id="PF04542"/>
    </source>
</evidence>
<dbReference type="FunFam" id="1.10.1740.10:FF:000001">
    <property type="entry name" value="RNA polymerase sigma factor"/>
    <property type="match status" value="1"/>
</dbReference>
<dbReference type="InterPro" id="IPR000838">
    <property type="entry name" value="RNA_pol_sigma70_ECF_CS"/>
</dbReference>
<dbReference type="EMBL" id="PYOJ01000006">
    <property type="protein sequence ID" value="PSV91426.1"/>
    <property type="molecule type" value="Genomic_DNA"/>
</dbReference>
<dbReference type="InterPro" id="IPR039425">
    <property type="entry name" value="RNA_pol_sigma-70-like"/>
</dbReference>
<comment type="similarity">
    <text evidence="1 6">Belongs to the sigma-70 factor family. ECF subfamily.</text>
</comment>
<gene>
    <name evidence="10" type="primary">rpoE</name>
    <name evidence="10" type="ORF">CTM89_07815</name>
    <name evidence="9" type="ORF">CTM94_15550</name>
</gene>
<evidence type="ECO:0000259" key="8">
    <source>
        <dbReference type="Pfam" id="PF08281"/>
    </source>
</evidence>
<dbReference type="InterPro" id="IPR014286">
    <property type="entry name" value="RNA_pol_sigma70_RpoE"/>
</dbReference>
<feature type="domain" description="RNA polymerase sigma factor 70 region 4 type 2" evidence="8">
    <location>
        <begin position="135"/>
        <end position="181"/>
    </location>
</feature>
<dbReference type="GO" id="GO:0016987">
    <property type="term" value="F:sigma factor activity"/>
    <property type="evidence" value="ECO:0007669"/>
    <property type="project" value="UniProtKB-KW"/>
</dbReference>
<comment type="caution">
    <text evidence="10">The sequence shown here is derived from an EMBL/GenBank/DDBJ whole genome shotgun (WGS) entry which is preliminary data.</text>
</comment>
<name>A0A0D8M6Y8_PHOLE</name>
<evidence type="ECO:0000256" key="6">
    <source>
        <dbReference type="RuleBase" id="RU000716"/>
    </source>
</evidence>
<dbReference type="InterPro" id="IPR014284">
    <property type="entry name" value="RNA_pol_sigma-70_dom"/>
</dbReference>
<dbReference type="Proteomes" id="UP000241566">
    <property type="component" value="Unassembled WGS sequence"/>
</dbReference>
<dbReference type="GO" id="GO:0006352">
    <property type="term" value="P:DNA-templated transcription initiation"/>
    <property type="evidence" value="ECO:0007669"/>
    <property type="project" value="InterPro"/>
</dbReference>
<dbReference type="InterPro" id="IPR013249">
    <property type="entry name" value="RNA_pol_sigma70_r4_t2"/>
</dbReference>
<protein>
    <recommendedName>
        <fullName evidence="6">RNA polymerase sigma factor</fullName>
    </recommendedName>
</protein>
<keyword evidence="4 6" id="KW-0238">DNA-binding</keyword>
<dbReference type="PROSITE" id="PS01063">
    <property type="entry name" value="SIGMA70_ECF"/>
    <property type="match status" value="1"/>
</dbReference>
<keyword evidence="2 6" id="KW-0805">Transcription regulation</keyword>
<accession>A0A0D8M6Y8</accession>
<keyword evidence="3 6" id="KW-0731">Sigma factor</keyword>
<evidence type="ECO:0000256" key="1">
    <source>
        <dbReference type="ARBA" id="ARBA00010641"/>
    </source>
</evidence>
<dbReference type="InterPro" id="IPR013324">
    <property type="entry name" value="RNA_pol_sigma_r3/r4-like"/>
</dbReference>
<dbReference type="STRING" id="553611.GCA_001557755_02044"/>
<dbReference type="GO" id="GO:0003677">
    <property type="term" value="F:DNA binding"/>
    <property type="evidence" value="ECO:0007669"/>
    <property type="project" value="UniProtKB-KW"/>
</dbReference>
<dbReference type="Gene3D" id="1.10.10.10">
    <property type="entry name" value="Winged helix-like DNA-binding domain superfamily/Winged helix DNA-binding domain"/>
    <property type="match status" value="1"/>
</dbReference>
<dbReference type="NCBIfam" id="TIGR02937">
    <property type="entry name" value="sigma70-ECF"/>
    <property type="match status" value="1"/>
</dbReference>
<evidence type="ECO:0000256" key="4">
    <source>
        <dbReference type="ARBA" id="ARBA00023125"/>
    </source>
</evidence>
<dbReference type="GeneID" id="99740279"/>
<evidence type="ECO:0000256" key="3">
    <source>
        <dbReference type="ARBA" id="ARBA00023082"/>
    </source>
</evidence>
<feature type="domain" description="RNA polymerase sigma-70 region 2" evidence="7">
    <location>
        <begin position="25"/>
        <end position="92"/>
    </location>
</feature>
<dbReference type="CDD" id="cd06171">
    <property type="entry name" value="Sigma70_r4"/>
    <property type="match status" value="1"/>
</dbReference>
<reference evidence="10 11" key="1">
    <citation type="submission" date="2018-03" db="EMBL/GenBank/DDBJ databases">
        <title>Whole genome sequencing of Histamine producing bacteria.</title>
        <authorList>
            <person name="Butler K."/>
        </authorList>
    </citation>
    <scope>NUCLEOTIDE SEQUENCE [LARGE SCALE GENOMIC DNA]</scope>
    <source>
        <strain evidence="9 12">ATCC 25521</strain>
        <strain evidence="10 11">ATCC 33979</strain>
    </source>
</reference>
<organism evidence="10 11">
    <name type="scientific">Photobacterium leiognathi</name>
    <dbReference type="NCBI Taxonomy" id="553611"/>
    <lineage>
        <taxon>Bacteria</taxon>
        <taxon>Pseudomonadati</taxon>
        <taxon>Pseudomonadota</taxon>
        <taxon>Gammaproteobacteria</taxon>
        <taxon>Vibrionales</taxon>
        <taxon>Vibrionaceae</taxon>
        <taxon>Photobacterium</taxon>
    </lineage>
</organism>
<evidence type="ECO:0000313" key="9">
    <source>
        <dbReference type="EMBL" id="PSV79683.1"/>
    </source>
</evidence>
<dbReference type="PANTHER" id="PTHR43133:SF53">
    <property type="entry name" value="ECF RNA POLYMERASE SIGMA-E FACTOR"/>
    <property type="match status" value="1"/>
</dbReference>
<dbReference type="Gene3D" id="1.10.1740.10">
    <property type="match status" value="1"/>
</dbReference>
<dbReference type="OrthoDB" id="9780326at2"/>
<evidence type="ECO:0000313" key="11">
    <source>
        <dbReference type="Proteomes" id="UP000240410"/>
    </source>
</evidence>
<evidence type="ECO:0000256" key="2">
    <source>
        <dbReference type="ARBA" id="ARBA00023015"/>
    </source>
</evidence>
<dbReference type="EMBL" id="PYOI01000025">
    <property type="protein sequence ID" value="PSV79683.1"/>
    <property type="molecule type" value="Genomic_DNA"/>
</dbReference>
<dbReference type="RefSeq" id="WP_008987998.1">
    <property type="nucleotide sequence ID" value="NZ_CP131601.1"/>
</dbReference>
<evidence type="ECO:0000256" key="5">
    <source>
        <dbReference type="ARBA" id="ARBA00023163"/>
    </source>
</evidence>
<keyword evidence="5 6" id="KW-0804">Transcription</keyword>
<dbReference type="AlphaFoldDB" id="A0A0D8M6Y8"/>
<evidence type="ECO:0000313" key="10">
    <source>
        <dbReference type="EMBL" id="PSV91426.1"/>
    </source>
</evidence>
<dbReference type="InterPro" id="IPR013325">
    <property type="entry name" value="RNA_pol_sigma_r2"/>
</dbReference>
<keyword evidence="12" id="KW-1185">Reference proteome</keyword>
<dbReference type="Pfam" id="PF04542">
    <property type="entry name" value="Sigma70_r2"/>
    <property type="match status" value="1"/>
</dbReference>
<dbReference type="NCBIfam" id="TIGR02939">
    <property type="entry name" value="RpoE_Sigma70"/>
    <property type="match status" value="1"/>
</dbReference>
<dbReference type="Pfam" id="PF08281">
    <property type="entry name" value="Sigma70_r4_2"/>
    <property type="match status" value="1"/>
</dbReference>
<dbReference type="InterPro" id="IPR007627">
    <property type="entry name" value="RNA_pol_sigma70_r2"/>
</dbReference>
<dbReference type="Proteomes" id="UP000240410">
    <property type="component" value="Unassembled WGS sequence"/>
</dbReference>
<evidence type="ECO:0000313" key="12">
    <source>
        <dbReference type="Proteomes" id="UP000241566"/>
    </source>
</evidence>
<dbReference type="InterPro" id="IPR036388">
    <property type="entry name" value="WH-like_DNA-bd_sf"/>
</dbReference>
<dbReference type="SUPFAM" id="SSF88946">
    <property type="entry name" value="Sigma2 domain of RNA polymerase sigma factors"/>
    <property type="match status" value="1"/>
</dbReference>